<organism evidence="2 3">
    <name type="scientific">Carboxydocella sporoproducens DSM 16521</name>
    <dbReference type="NCBI Taxonomy" id="1121270"/>
    <lineage>
        <taxon>Bacteria</taxon>
        <taxon>Bacillati</taxon>
        <taxon>Bacillota</taxon>
        <taxon>Clostridia</taxon>
        <taxon>Eubacteriales</taxon>
        <taxon>Clostridiales Family XVI. Incertae Sedis</taxon>
        <taxon>Carboxydocella</taxon>
    </lineage>
</organism>
<keyword evidence="3" id="KW-1185">Reference proteome</keyword>
<dbReference type="Proteomes" id="UP000189933">
    <property type="component" value="Unassembled WGS sequence"/>
</dbReference>
<sequence>MVLQQGGGGFKPAVLSKRPYIIGGGYMKTNNAEQEIKELEARIADLKKRWPAHSLRPAMVQELEELEERLEELKRER</sequence>
<accession>A0A1T4NRP1</accession>
<name>A0A1T4NRP1_9FIRM</name>
<reference evidence="3" key="1">
    <citation type="submission" date="2017-02" db="EMBL/GenBank/DDBJ databases">
        <authorList>
            <person name="Varghese N."/>
            <person name="Submissions S."/>
        </authorList>
    </citation>
    <scope>NUCLEOTIDE SEQUENCE [LARGE SCALE GENOMIC DNA]</scope>
    <source>
        <strain evidence="3">DSM 16521</strain>
    </source>
</reference>
<evidence type="ECO:0000313" key="2">
    <source>
        <dbReference type="EMBL" id="SJZ81842.1"/>
    </source>
</evidence>
<keyword evidence="1" id="KW-0175">Coiled coil</keyword>
<evidence type="ECO:0000313" key="3">
    <source>
        <dbReference type="Proteomes" id="UP000189933"/>
    </source>
</evidence>
<dbReference type="AlphaFoldDB" id="A0A1T4NRP1"/>
<gene>
    <name evidence="2" type="ORF">SAMN02745885_00993</name>
</gene>
<dbReference type="EMBL" id="FUXM01000008">
    <property type="protein sequence ID" value="SJZ81842.1"/>
    <property type="molecule type" value="Genomic_DNA"/>
</dbReference>
<evidence type="ECO:0000256" key="1">
    <source>
        <dbReference type="SAM" id="Coils"/>
    </source>
</evidence>
<proteinExistence type="predicted"/>
<protein>
    <submittedName>
        <fullName evidence="2">Uncharacterized protein</fullName>
    </submittedName>
</protein>
<feature type="coiled-coil region" evidence="1">
    <location>
        <begin position="29"/>
        <end position="76"/>
    </location>
</feature>